<organism evidence="2 3">
    <name type="scientific">Penicilliopsis zonata CBS 506.65</name>
    <dbReference type="NCBI Taxonomy" id="1073090"/>
    <lineage>
        <taxon>Eukaryota</taxon>
        <taxon>Fungi</taxon>
        <taxon>Dikarya</taxon>
        <taxon>Ascomycota</taxon>
        <taxon>Pezizomycotina</taxon>
        <taxon>Eurotiomycetes</taxon>
        <taxon>Eurotiomycetidae</taxon>
        <taxon>Eurotiales</taxon>
        <taxon>Aspergillaceae</taxon>
        <taxon>Penicilliopsis</taxon>
    </lineage>
</organism>
<feature type="compositionally biased region" description="Pro residues" evidence="1">
    <location>
        <begin position="444"/>
        <end position="453"/>
    </location>
</feature>
<dbReference type="AlphaFoldDB" id="A0A1L9SRJ5"/>
<gene>
    <name evidence="2" type="ORF">ASPZODRAFT_57861</name>
</gene>
<dbReference type="PANTHER" id="PTHR15615">
    <property type="match status" value="1"/>
</dbReference>
<reference evidence="3" key="1">
    <citation type="journal article" date="2017" name="Genome Biol.">
        <title>Comparative genomics reveals high biological diversity and specific adaptations in the industrially and medically important fungal genus Aspergillus.</title>
        <authorList>
            <person name="de Vries R.P."/>
            <person name="Riley R."/>
            <person name="Wiebenga A."/>
            <person name="Aguilar-Osorio G."/>
            <person name="Amillis S."/>
            <person name="Uchima C.A."/>
            <person name="Anderluh G."/>
            <person name="Asadollahi M."/>
            <person name="Askin M."/>
            <person name="Barry K."/>
            <person name="Battaglia E."/>
            <person name="Bayram O."/>
            <person name="Benocci T."/>
            <person name="Braus-Stromeyer S.A."/>
            <person name="Caldana C."/>
            <person name="Canovas D."/>
            <person name="Cerqueira G.C."/>
            <person name="Chen F."/>
            <person name="Chen W."/>
            <person name="Choi C."/>
            <person name="Clum A."/>
            <person name="Dos Santos R.A."/>
            <person name="Damasio A.R."/>
            <person name="Diallinas G."/>
            <person name="Emri T."/>
            <person name="Fekete E."/>
            <person name="Flipphi M."/>
            <person name="Freyberg S."/>
            <person name="Gallo A."/>
            <person name="Gournas C."/>
            <person name="Habgood R."/>
            <person name="Hainaut M."/>
            <person name="Harispe M.L."/>
            <person name="Henrissat B."/>
            <person name="Hilden K.S."/>
            <person name="Hope R."/>
            <person name="Hossain A."/>
            <person name="Karabika E."/>
            <person name="Karaffa L."/>
            <person name="Karanyi Z."/>
            <person name="Krasevec N."/>
            <person name="Kuo A."/>
            <person name="Kusch H."/>
            <person name="LaButti K."/>
            <person name="Lagendijk E.L."/>
            <person name="Lapidus A."/>
            <person name="Levasseur A."/>
            <person name="Lindquist E."/>
            <person name="Lipzen A."/>
            <person name="Logrieco A.F."/>
            <person name="MacCabe A."/>
            <person name="Maekelae M.R."/>
            <person name="Malavazi I."/>
            <person name="Melin P."/>
            <person name="Meyer V."/>
            <person name="Mielnichuk N."/>
            <person name="Miskei M."/>
            <person name="Molnar A.P."/>
            <person name="Mule G."/>
            <person name="Ngan C.Y."/>
            <person name="Orejas M."/>
            <person name="Orosz E."/>
            <person name="Ouedraogo J.P."/>
            <person name="Overkamp K.M."/>
            <person name="Park H.-S."/>
            <person name="Perrone G."/>
            <person name="Piumi F."/>
            <person name="Punt P.J."/>
            <person name="Ram A.F."/>
            <person name="Ramon A."/>
            <person name="Rauscher S."/>
            <person name="Record E."/>
            <person name="Riano-Pachon D.M."/>
            <person name="Robert V."/>
            <person name="Roehrig J."/>
            <person name="Ruller R."/>
            <person name="Salamov A."/>
            <person name="Salih N.S."/>
            <person name="Samson R.A."/>
            <person name="Sandor E."/>
            <person name="Sanguinetti M."/>
            <person name="Schuetze T."/>
            <person name="Sepcic K."/>
            <person name="Shelest E."/>
            <person name="Sherlock G."/>
            <person name="Sophianopoulou V."/>
            <person name="Squina F.M."/>
            <person name="Sun H."/>
            <person name="Susca A."/>
            <person name="Todd R.B."/>
            <person name="Tsang A."/>
            <person name="Unkles S.E."/>
            <person name="van de Wiele N."/>
            <person name="van Rossen-Uffink D."/>
            <person name="Oliveira J.V."/>
            <person name="Vesth T.C."/>
            <person name="Visser J."/>
            <person name="Yu J.-H."/>
            <person name="Zhou M."/>
            <person name="Andersen M.R."/>
            <person name="Archer D.B."/>
            <person name="Baker S.E."/>
            <person name="Benoit I."/>
            <person name="Brakhage A.A."/>
            <person name="Braus G.H."/>
            <person name="Fischer R."/>
            <person name="Frisvad J.C."/>
            <person name="Goldman G.H."/>
            <person name="Houbraken J."/>
            <person name="Oakley B."/>
            <person name="Pocsi I."/>
            <person name="Scazzocchio C."/>
            <person name="Seiboth B."/>
            <person name="vanKuyk P.A."/>
            <person name="Wortman J."/>
            <person name="Dyer P.S."/>
            <person name="Grigoriev I.V."/>
        </authorList>
    </citation>
    <scope>NUCLEOTIDE SEQUENCE [LARGE SCALE GENOMIC DNA]</scope>
    <source>
        <strain evidence="3">CBS 506.65</strain>
    </source>
</reference>
<dbReference type="GeneID" id="34615183"/>
<feature type="region of interest" description="Disordered" evidence="1">
    <location>
        <begin position="299"/>
        <end position="338"/>
    </location>
</feature>
<dbReference type="RefSeq" id="XP_022584329.1">
    <property type="nucleotide sequence ID" value="XM_022728719.1"/>
</dbReference>
<keyword evidence="3" id="KW-1185">Reference proteome</keyword>
<dbReference type="GO" id="GO:0000307">
    <property type="term" value="C:cyclin-dependent protein kinase holoenzyme complex"/>
    <property type="evidence" value="ECO:0007669"/>
    <property type="project" value="TreeGrafter"/>
</dbReference>
<dbReference type="VEuPathDB" id="FungiDB:ASPZODRAFT_57861"/>
<evidence type="ECO:0008006" key="4">
    <source>
        <dbReference type="Google" id="ProtNLM"/>
    </source>
</evidence>
<feature type="compositionally biased region" description="Polar residues" evidence="1">
    <location>
        <begin position="630"/>
        <end position="646"/>
    </location>
</feature>
<evidence type="ECO:0000313" key="3">
    <source>
        <dbReference type="Proteomes" id="UP000184188"/>
    </source>
</evidence>
<protein>
    <recommendedName>
        <fullName evidence="4">Cyclin N-terminal domain-containing protein</fullName>
    </recommendedName>
</protein>
<sequence length="646" mass="69438">MPSNLVLNPLLHPLSVPVSVPAALYHPDVLPPKTTTGDCPSRWTAAPLRDGLPTPPNEMNGLAYSFMPSTTTTTNYGAKLTGTSSTVPYGKLPAYVNARSTVTPTTTTTSSSSSSSSTAYLQIPSSINDTKGSLAEFAAQMTCLFWFEKTTKLKAIEDRSHLALALVPEAFPTIGFQKWVTTILSTTQVSQNVILLALLFVYRLKKFNPGVKGKKGSEFRLMTIALMLGNKFLDDNTYTNKTWAEVSGISVQEIHVMEVEFLSNVRYNLFVSKEEWSAWHAKLGLFADYFTRASRVPLNDRRSPTAPPLQIPSASLLPPTRTQPVSPSSKLPSPPASAPLVAPSHWNMPFNNGVPPPYLPSEIAPPSINSYRKRSRDEYQMDEQPAKKIMMSNNHPTLPPSSSSSSAASTLGSIPTLPPVLAQNSLPTSLPSSHVPMASVVPRLPRPNPPPLPATTTVPHLPVPPPSAVPPTRPMTTAAAAAFTTPQATWTHPPVTSGLYSTPVSLPDPNRLNSSPFGVPSTTTSPAVSAYSVHTPQMHLSPSFFLANRNSPYRPVRAVNTLLIPPPSGSLLQQRSIPFDHMHYQPLGKTAERKTGLLPYVQDVWPTSGSGPVSALGSATAPGPVPGSAPQGQFLQPVFHNSPSYP</sequence>
<proteinExistence type="predicted"/>
<dbReference type="Proteomes" id="UP000184188">
    <property type="component" value="Unassembled WGS sequence"/>
</dbReference>
<accession>A0A1L9SRJ5</accession>
<dbReference type="EMBL" id="KV878337">
    <property type="protein sequence ID" value="OJJ49819.1"/>
    <property type="molecule type" value="Genomic_DNA"/>
</dbReference>
<dbReference type="GO" id="GO:0016538">
    <property type="term" value="F:cyclin-dependent protein serine/threonine kinase regulator activity"/>
    <property type="evidence" value="ECO:0007669"/>
    <property type="project" value="TreeGrafter"/>
</dbReference>
<feature type="region of interest" description="Disordered" evidence="1">
    <location>
        <begin position="358"/>
        <end position="412"/>
    </location>
</feature>
<dbReference type="OrthoDB" id="442243at2759"/>
<dbReference type="Gene3D" id="1.10.472.10">
    <property type="entry name" value="Cyclin-like"/>
    <property type="match status" value="1"/>
</dbReference>
<dbReference type="GO" id="GO:0005634">
    <property type="term" value="C:nucleus"/>
    <property type="evidence" value="ECO:0007669"/>
    <property type="project" value="TreeGrafter"/>
</dbReference>
<evidence type="ECO:0000313" key="2">
    <source>
        <dbReference type="EMBL" id="OJJ49819.1"/>
    </source>
</evidence>
<dbReference type="CDD" id="cd20557">
    <property type="entry name" value="CYCLIN_ScPCL1-like"/>
    <property type="match status" value="1"/>
</dbReference>
<feature type="region of interest" description="Disordered" evidence="1">
    <location>
        <begin position="611"/>
        <end position="646"/>
    </location>
</feature>
<name>A0A1L9SRJ5_9EURO</name>
<dbReference type="InterPro" id="IPR013922">
    <property type="entry name" value="Cyclin_PHO80-like"/>
</dbReference>
<feature type="compositionally biased region" description="Pro residues" evidence="1">
    <location>
        <begin position="461"/>
        <end position="472"/>
    </location>
</feature>
<feature type="region of interest" description="Disordered" evidence="1">
    <location>
        <begin position="441"/>
        <end position="472"/>
    </location>
</feature>
<dbReference type="STRING" id="1073090.A0A1L9SRJ5"/>
<dbReference type="GO" id="GO:0019901">
    <property type="term" value="F:protein kinase binding"/>
    <property type="evidence" value="ECO:0007669"/>
    <property type="project" value="InterPro"/>
</dbReference>
<dbReference type="Pfam" id="PF08613">
    <property type="entry name" value="Cyclin"/>
    <property type="match status" value="1"/>
</dbReference>
<dbReference type="PANTHER" id="PTHR15615:SF118">
    <property type="entry name" value="CYCLIN, HYPOTHETICAL (EUROFUNG)"/>
    <property type="match status" value="1"/>
</dbReference>
<evidence type="ECO:0000256" key="1">
    <source>
        <dbReference type="SAM" id="MobiDB-lite"/>
    </source>
</evidence>